<evidence type="ECO:0000256" key="3">
    <source>
        <dbReference type="ARBA" id="ARBA00022729"/>
    </source>
</evidence>
<sequence length="255" mass="27494">MKPAVLAIALSGAAMSTPLWAEESHPDAVQQLISRGVSIDGTFDAPGGMTGYVGNMQGRAVAFYLTSDKQHVVVGPMLDAKGENLTEPKIQELVIGPQNEKAWGQLENSEWVRDGSPEAPVVVYTFTDPNCPYCHRFRQSAEPWIEAGEVQLRHVMVGILKEDSLPKAATILGADDPEQALADNQNQHDQGGIEVDREIVSANARRVQANNQLMSSLGLSATPSTYYRDGNGTVQMKQGAPRPGEMEGIMGTPKP</sequence>
<keyword evidence="3 7" id="KW-0732">Signal</keyword>
<dbReference type="PANTHER" id="PTHR35272:SF4">
    <property type="entry name" value="THIOL:DISULFIDE INTERCHANGE PROTEIN DSBG"/>
    <property type="match status" value="1"/>
</dbReference>
<dbReference type="PANTHER" id="PTHR35272">
    <property type="entry name" value="THIOL:DISULFIDE INTERCHANGE PROTEIN DSBC-RELATED"/>
    <property type="match status" value="1"/>
</dbReference>
<comment type="subcellular location">
    <subcellularLocation>
        <location evidence="1 7">Periplasm</location>
    </subcellularLocation>
</comment>
<feature type="domain" description="Disulphide bond isomerase DsbC/G N-terminal" evidence="9">
    <location>
        <begin position="28"/>
        <end position="87"/>
    </location>
</feature>
<evidence type="ECO:0000313" key="11">
    <source>
        <dbReference type="EMBL" id="MBN7770743.1"/>
    </source>
</evidence>
<dbReference type="InterPro" id="IPR033954">
    <property type="entry name" value="DiS-bond_Isoase_DsbC/G"/>
</dbReference>
<gene>
    <name evidence="11" type="primary">dsbG</name>
    <name evidence="11" type="ORF">JYP53_12625</name>
</gene>
<feature type="domain" description="Thioredoxin-like fold" evidence="10">
    <location>
        <begin position="121"/>
        <end position="248"/>
    </location>
</feature>
<evidence type="ECO:0000313" key="12">
    <source>
        <dbReference type="Proteomes" id="UP000664344"/>
    </source>
</evidence>
<dbReference type="Proteomes" id="UP000664344">
    <property type="component" value="Unassembled WGS sequence"/>
</dbReference>
<comment type="caution">
    <text evidence="11">The sequence shown here is derived from an EMBL/GenBank/DDBJ whole genome shotgun (WGS) entry which is preliminary data.</text>
</comment>
<organism evidence="11 12">
    <name type="scientific">Marinobacter daepoensis</name>
    <dbReference type="NCBI Taxonomy" id="262077"/>
    <lineage>
        <taxon>Bacteria</taxon>
        <taxon>Pseudomonadati</taxon>
        <taxon>Pseudomonadota</taxon>
        <taxon>Gammaproteobacteria</taxon>
        <taxon>Pseudomonadales</taxon>
        <taxon>Marinobacteraceae</taxon>
        <taxon>Marinobacter</taxon>
    </lineage>
</organism>
<accession>A0ABS3BGX4</accession>
<dbReference type="InterPro" id="IPR036249">
    <property type="entry name" value="Thioredoxin-like_sf"/>
</dbReference>
<dbReference type="SUPFAM" id="SSF52833">
    <property type="entry name" value="Thioredoxin-like"/>
    <property type="match status" value="1"/>
</dbReference>
<dbReference type="Pfam" id="PF13098">
    <property type="entry name" value="Thioredoxin_2"/>
    <property type="match status" value="1"/>
</dbReference>
<evidence type="ECO:0000256" key="4">
    <source>
        <dbReference type="ARBA" id="ARBA00022764"/>
    </source>
</evidence>
<protein>
    <recommendedName>
        <fullName evidence="7">Thiol:disulfide interchange protein</fullName>
    </recommendedName>
</protein>
<comment type="function">
    <text evidence="7">Required for disulfide bond formation in some periplasmic proteins. Acts by transferring its disulfide bond to other proteins and is reduced in the process.</text>
</comment>
<evidence type="ECO:0000256" key="5">
    <source>
        <dbReference type="ARBA" id="ARBA00023157"/>
    </source>
</evidence>
<keyword evidence="12" id="KW-1185">Reference proteome</keyword>
<dbReference type="InterPro" id="IPR018950">
    <property type="entry name" value="DiS-bond_isomerase_DsbC/G_N"/>
</dbReference>
<evidence type="ECO:0000256" key="2">
    <source>
        <dbReference type="ARBA" id="ARBA00009813"/>
    </source>
</evidence>
<keyword evidence="6 7" id="KW-0676">Redox-active center</keyword>
<dbReference type="CDD" id="cd03020">
    <property type="entry name" value="DsbA_DsbC_DsbG"/>
    <property type="match status" value="1"/>
</dbReference>
<dbReference type="Gene3D" id="3.10.450.70">
    <property type="entry name" value="Disulphide bond isomerase, DsbC/G, N-terminal"/>
    <property type="match status" value="1"/>
</dbReference>
<comment type="similarity">
    <text evidence="2 7">Belongs to the thioredoxin family. DsbC subfamily.</text>
</comment>
<evidence type="ECO:0000256" key="1">
    <source>
        <dbReference type="ARBA" id="ARBA00004418"/>
    </source>
</evidence>
<dbReference type="Pfam" id="PF10411">
    <property type="entry name" value="DsbC_N"/>
    <property type="match status" value="1"/>
</dbReference>
<keyword evidence="5" id="KW-1015">Disulfide bond</keyword>
<dbReference type="InterPro" id="IPR051470">
    <property type="entry name" value="Thiol:disulfide_interchange"/>
</dbReference>
<dbReference type="InterPro" id="IPR009094">
    <property type="entry name" value="DiS-bond_isomerase_DsbC/G_N_sf"/>
</dbReference>
<evidence type="ECO:0000259" key="9">
    <source>
        <dbReference type="Pfam" id="PF10411"/>
    </source>
</evidence>
<evidence type="ECO:0000256" key="6">
    <source>
        <dbReference type="ARBA" id="ARBA00023284"/>
    </source>
</evidence>
<dbReference type="NCBIfam" id="NF008657">
    <property type="entry name" value="PRK11657.1"/>
    <property type="match status" value="1"/>
</dbReference>
<dbReference type="SUPFAM" id="SSF54423">
    <property type="entry name" value="DsbC/DsbG N-terminal domain-like"/>
    <property type="match status" value="1"/>
</dbReference>
<proteinExistence type="inferred from homology"/>
<name>A0ABS3BGX4_9GAMM</name>
<feature type="signal peptide" evidence="7">
    <location>
        <begin position="1"/>
        <end position="21"/>
    </location>
</feature>
<evidence type="ECO:0000256" key="8">
    <source>
        <dbReference type="SAM" id="MobiDB-lite"/>
    </source>
</evidence>
<feature type="region of interest" description="Disordered" evidence="8">
    <location>
        <begin position="228"/>
        <end position="255"/>
    </location>
</feature>
<keyword evidence="4 7" id="KW-0574">Periplasm</keyword>
<dbReference type="Gene3D" id="3.40.30.10">
    <property type="entry name" value="Glutaredoxin"/>
    <property type="match status" value="1"/>
</dbReference>
<evidence type="ECO:0000256" key="7">
    <source>
        <dbReference type="RuleBase" id="RU364038"/>
    </source>
</evidence>
<feature type="chain" id="PRO_5044976931" description="Thiol:disulfide interchange protein" evidence="7">
    <location>
        <begin position="22"/>
        <end position="255"/>
    </location>
</feature>
<dbReference type="EMBL" id="JAFKDB010000019">
    <property type="protein sequence ID" value="MBN7770743.1"/>
    <property type="molecule type" value="Genomic_DNA"/>
</dbReference>
<dbReference type="InterPro" id="IPR012336">
    <property type="entry name" value="Thioredoxin-like_fold"/>
</dbReference>
<evidence type="ECO:0000259" key="10">
    <source>
        <dbReference type="Pfam" id="PF13098"/>
    </source>
</evidence>
<reference evidence="11 12" key="1">
    <citation type="submission" date="2021-02" db="EMBL/GenBank/DDBJ databases">
        <title>PHA producing bacteria isolated from coastal sediment in Guangdong, Shenzhen.</title>
        <authorList>
            <person name="Zheng W."/>
            <person name="Yu S."/>
            <person name="Huang Y."/>
        </authorList>
    </citation>
    <scope>NUCLEOTIDE SEQUENCE [LARGE SCALE GENOMIC DNA]</scope>
    <source>
        <strain evidence="11 12">TN21-5</strain>
    </source>
</reference>